<reference evidence="2 3" key="1">
    <citation type="submission" date="2019-01" db="EMBL/GenBank/DDBJ databases">
        <title>Spirosoma flava sp. nov., a propanil-degrading bacterium isolated from herbicide-contaminated soil.</title>
        <authorList>
            <person name="Zhang L."/>
            <person name="Jiang J.-D."/>
        </authorList>
    </citation>
    <scope>NUCLEOTIDE SEQUENCE [LARGE SCALE GENOMIC DNA]</scope>
    <source>
        <strain evidence="2 3">TY50</strain>
    </source>
</reference>
<comment type="caution">
    <text evidence="2">The sequence shown here is derived from an EMBL/GenBank/DDBJ whole genome shotgun (WGS) entry which is preliminary data.</text>
</comment>
<feature type="transmembrane region" description="Helical" evidence="1">
    <location>
        <begin position="122"/>
        <end position="139"/>
    </location>
</feature>
<sequence>MRQLGLLTTLLLIGFAGRSQALRVIDAKGHVWRAYRHGDELQLVVWDETVGKMTTVGQLTSIRSDSVFLRDPAGNTQRVAVPKITGIRSLPTMLSGITAGAAVGATTITLIDKRDMPTGPRLGLTLLLGTGVGLAVAYWQRTHQRKGVRHRSERGWSFQVH</sequence>
<keyword evidence="1" id="KW-0812">Transmembrane</keyword>
<dbReference type="Proteomes" id="UP000290407">
    <property type="component" value="Unassembled WGS sequence"/>
</dbReference>
<dbReference type="EMBL" id="SBLB01000014">
    <property type="protein sequence ID" value="RYC66452.1"/>
    <property type="molecule type" value="Genomic_DNA"/>
</dbReference>
<keyword evidence="1" id="KW-0472">Membrane</keyword>
<keyword evidence="1" id="KW-1133">Transmembrane helix</keyword>
<accession>A0A4Q2UDX6</accession>
<dbReference type="RefSeq" id="WP_129606557.1">
    <property type="nucleotide sequence ID" value="NZ_SBLB01000014.1"/>
</dbReference>
<dbReference type="AlphaFoldDB" id="A0A4Q2UDX6"/>
<protein>
    <submittedName>
        <fullName evidence="2">Uncharacterized protein</fullName>
    </submittedName>
</protein>
<keyword evidence="3" id="KW-1185">Reference proteome</keyword>
<evidence type="ECO:0000256" key="1">
    <source>
        <dbReference type="SAM" id="Phobius"/>
    </source>
</evidence>
<gene>
    <name evidence="2" type="ORF">EQG79_29170</name>
</gene>
<evidence type="ECO:0000313" key="2">
    <source>
        <dbReference type="EMBL" id="RYC66452.1"/>
    </source>
</evidence>
<name>A0A4Q2UDX6_9BACT</name>
<evidence type="ECO:0000313" key="3">
    <source>
        <dbReference type="Proteomes" id="UP000290407"/>
    </source>
</evidence>
<organism evidence="2 3">
    <name type="scientific">Spirosoma sordidisoli</name>
    <dbReference type="NCBI Taxonomy" id="2502893"/>
    <lineage>
        <taxon>Bacteria</taxon>
        <taxon>Pseudomonadati</taxon>
        <taxon>Bacteroidota</taxon>
        <taxon>Cytophagia</taxon>
        <taxon>Cytophagales</taxon>
        <taxon>Cytophagaceae</taxon>
        <taxon>Spirosoma</taxon>
    </lineage>
</organism>
<proteinExistence type="predicted"/>